<organism evidence="6 9">
    <name type="scientific">Oenococcus sicerae</name>
    <dbReference type="NCBI Taxonomy" id="2203724"/>
    <lineage>
        <taxon>Bacteria</taxon>
        <taxon>Bacillati</taxon>
        <taxon>Bacillota</taxon>
        <taxon>Bacilli</taxon>
        <taxon>Lactobacillales</taxon>
        <taxon>Lactobacillaceae</taxon>
        <taxon>Oenococcus</taxon>
    </lineage>
</organism>
<evidence type="ECO:0000256" key="2">
    <source>
        <dbReference type="ARBA" id="ARBA00023125"/>
    </source>
</evidence>
<dbReference type="Proteomes" id="UP001167919">
    <property type="component" value="Unassembled WGS sequence"/>
</dbReference>
<dbReference type="GO" id="GO:0097367">
    <property type="term" value="F:carbohydrate derivative binding"/>
    <property type="evidence" value="ECO:0007669"/>
    <property type="project" value="InterPro"/>
</dbReference>
<dbReference type="Pfam" id="PF01380">
    <property type="entry name" value="SIS"/>
    <property type="match status" value="1"/>
</dbReference>
<evidence type="ECO:0000259" key="5">
    <source>
        <dbReference type="PROSITE" id="PS51464"/>
    </source>
</evidence>
<dbReference type="PROSITE" id="PS51464">
    <property type="entry name" value="SIS"/>
    <property type="match status" value="1"/>
</dbReference>
<dbReference type="GO" id="GO:0003700">
    <property type="term" value="F:DNA-binding transcription factor activity"/>
    <property type="evidence" value="ECO:0007669"/>
    <property type="project" value="InterPro"/>
</dbReference>
<dbReference type="InterPro" id="IPR001347">
    <property type="entry name" value="SIS_dom"/>
</dbReference>
<dbReference type="GO" id="GO:0003677">
    <property type="term" value="F:DNA binding"/>
    <property type="evidence" value="ECO:0007669"/>
    <property type="project" value="UniProtKB-KW"/>
</dbReference>
<dbReference type="InterPro" id="IPR000281">
    <property type="entry name" value="HTH_RpiR"/>
</dbReference>
<dbReference type="Gene3D" id="3.40.50.10490">
    <property type="entry name" value="Glucose-6-phosphate isomerase like protein, domain 1"/>
    <property type="match status" value="1"/>
</dbReference>
<dbReference type="PANTHER" id="PTHR30514:SF1">
    <property type="entry name" value="HTH-TYPE TRANSCRIPTIONAL REGULATOR HEXR-RELATED"/>
    <property type="match status" value="1"/>
</dbReference>
<dbReference type="Pfam" id="PF01418">
    <property type="entry name" value="HTH_6"/>
    <property type="match status" value="1"/>
</dbReference>
<dbReference type="GO" id="GO:1901135">
    <property type="term" value="P:carbohydrate derivative metabolic process"/>
    <property type="evidence" value="ECO:0007669"/>
    <property type="project" value="InterPro"/>
</dbReference>
<keyword evidence="1" id="KW-0805">Transcription regulation</keyword>
<accession>A0AAJ1RA37</accession>
<evidence type="ECO:0000259" key="4">
    <source>
        <dbReference type="PROSITE" id="PS51071"/>
    </source>
</evidence>
<evidence type="ECO:0000313" key="8">
    <source>
        <dbReference type="Proteomes" id="UP000286907"/>
    </source>
</evidence>
<dbReference type="CDD" id="cd05013">
    <property type="entry name" value="SIS_RpiR"/>
    <property type="match status" value="1"/>
</dbReference>
<gene>
    <name evidence="7" type="ORF">DLJ48_03395</name>
    <name evidence="6" type="ORF">EVC35_03230</name>
</gene>
<dbReference type="InterPro" id="IPR047640">
    <property type="entry name" value="RpiR-like"/>
</dbReference>
<dbReference type="PANTHER" id="PTHR30514">
    <property type="entry name" value="GLUCOKINASE"/>
    <property type="match status" value="1"/>
</dbReference>
<keyword evidence="3" id="KW-0804">Transcription</keyword>
<dbReference type="InterPro" id="IPR046348">
    <property type="entry name" value="SIS_dom_sf"/>
</dbReference>
<sequence>MSEIKNLTSSETSAYNYIIANLADIPKLTVRELSVKSNVSPTTLLRCIKKIGYISYQEFKYTVSRTYDSVNEGDQKFGLLLEIKKFFDEKIIETYQDQFRITKKIILASEFMIFCGIGTSGVLAEYGARQFSNVGFNAHFSNDPFFPFRLGKMSNTVVGLIFSVSGETKETLDQTKALKEQGTRIISMTNDSSNSLAKLSDVNFAYNMKPEIVGRDLNITTQVPVIFLIEWLVRELSNSEKIREDNPQF</sequence>
<dbReference type="Proteomes" id="UP000286907">
    <property type="component" value="Chromosome"/>
</dbReference>
<evidence type="ECO:0000256" key="3">
    <source>
        <dbReference type="ARBA" id="ARBA00023163"/>
    </source>
</evidence>
<dbReference type="InterPro" id="IPR035472">
    <property type="entry name" value="RpiR-like_SIS"/>
</dbReference>
<reference evidence="6" key="2">
    <citation type="submission" date="2019-01" db="EMBL/GenBank/DDBJ databases">
        <title>Oenococcus sicerae UCMA17102.</title>
        <authorList>
            <person name="Cousin F.J."/>
            <person name="Le Guellec R."/>
            <person name="Cretenet M."/>
        </authorList>
    </citation>
    <scope>NUCLEOTIDE SEQUENCE</scope>
    <source>
        <strain evidence="6">UCMA17102</strain>
    </source>
</reference>
<proteinExistence type="predicted"/>
<dbReference type="AlphaFoldDB" id="A0AAJ1RA37"/>
<reference evidence="7 8" key="1">
    <citation type="journal article" date="2019" name="Syst. Appl. Microbiol.">
        <title>Oenococcus sicerae sp. nov., isolated from French cider.</title>
        <authorList>
            <person name="Cousin F.J."/>
            <person name="Le Guellec R."/>
            <person name="Chagnot C."/>
            <person name="Goux D."/>
            <person name="Dalmasso M."/>
            <person name="Laplace J.M."/>
            <person name="Cretenet M."/>
        </authorList>
    </citation>
    <scope>NUCLEOTIDE SEQUENCE [LARGE SCALE GENOMIC DNA]</scope>
    <source>
        <strain evidence="7 8">UCMA 15228</strain>
    </source>
</reference>
<keyword evidence="8" id="KW-1185">Reference proteome</keyword>
<dbReference type="SUPFAM" id="SSF53697">
    <property type="entry name" value="SIS domain"/>
    <property type="match status" value="1"/>
</dbReference>
<dbReference type="RefSeq" id="WP_128685906.1">
    <property type="nucleotide sequence ID" value="NZ_CP029684.2"/>
</dbReference>
<dbReference type="EMBL" id="CP029684">
    <property type="protein sequence ID" value="QAS69630.1"/>
    <property type="molecule type" value="Genomic_DNA"/>
</dbReference>
<dbReference type="SUPFAM" id="SSF46689">
    <property type="entry name" value="Homeodomain-like"/>
    <property type="match status" value="1"/>
</dbReference>
<feature type="domain" description="HTH rpiR-type" evidence="4">
    <location>
        <begin position="1"/>
        <end position="70"/>
    </location>
</feature>
<name>A0AAJ1RA37_9LACO</name>
<evidence type="ECO:0000256" key="1">
    <source>
        <dbReference type="ARBA" id="ARBA00023015"/>
    </source>
</evidence>
<reference evidence="7" key="3">
    <citation type="submission" date="2020-01" db="EMBL/GenBank/DDBJ databases">
        <authorList>
            <person name="Cousin F.J."/>
            <person name="Le Guellec R."/>
            <person name="Cretenet M."/>
        </authorList>
    </citation>
    <scope>NUCLEOTIDE SEQUENCE</scope>
    <source>
        <strain evidence="7">UCMA 15228</strain>
    </source>
</reference>
<dbReference type="InterPro" id="IPR009057">
    <property type="entry name" value="Homeodomain-like_sf"/>
</dbReference>
<keyword evidence="2" id="KW-0238">DNA-binding</keyword>
<dbReference type="Gene3D" id="1.10.10.10">
    <property type="entry name" value="Winged helix-like DNA-binding domain superfamily/Winged helix DNA-binding domain"/>
    <property type="match status" value="1"/>
</dbReference>
<dbReference type="EMBL" id="SDWY01000002">
    <property type="protein sequence ID" value="MDN6900020.1"/>
    <property type="molecule type" value="Genomic_DNA"/>
</dbReference>
<dbReference type="PROSITE" id="PS51071">
    <property type="entry name" value="HTH_RPIR"/>
    <property type="match status" value="1"/>
</dbReference>
<dbReference type="InterPro" id="IPR036388">
    <property type="entry name" value="WH-like_DNA-bd_sf"/>
</dbReference>
<feature type="domain" description="SIS" evidence="5">
    <location>
        <begin position="101"/>
        <end position="247"/>
    </location>
</feature>
<evidence type="ECO:0000313" key="6">
    <source>
        <dbReference type="EMBL" id="MDN6900020.1"/>
    </source>
</evidence>
<protein>
    <submittedName>
        <fullName evidence="6">MurR/RpiR family transcriptional regulator</fullName>
    </submittedName>
</protein>
<evidence type="ECO:0000313" key="7">
    <source>
        <dbReference type="EMBL" id="QAS69630.1"/>
    </source>
</evidence>
<evidence type="ECO:0000313" key="9">
    <source>
        <dbReference type="Proteomes" id="UP001167919"/>
    </source>
</evidence>